<evidence type="ECO:0000313" key="1">
    <source>
        <dbReference type="EMBL" id="SVD64869.1"/>
    </source>
</evidence>
<reference evidence="1" key="1">
    <citation type="submission" date="2018-05" db="EMBL/GenBank/DDBJ databases">
        <authorList>
            <person name="Lanie J.A."/>
            <person name="Ng W.-L."/>
            <person name="Kazmierczak K.M."/>
            <person name="Andrzejewski T.M."/>
            <person name="Davidsen T.M."/>
            <person name="Wayne K.J."/>
            <person name="Tettelin H."/>
            <person name="Glass J.I."/>
            <person name="Rusch D."/>
            <person name="Podicherti R."/>
            <person name="Tsui H.-C.T."/>
            <person name="Winkler M.E."/>
        </authorList>
    </citation>
    <scope>NUCLEOTIDE SEQUENCE</scope>
</reference>
<sequence>MHTSTVLTSRDFTFRASNGTDRAFGDFFPDYSPQDRTAVVCCQPDLAVAAAGPALLATATAFYDVLRHRGQPFFDYPLHFAFLGSDPRVTDLPDGEETHGAPWGNLDVWPETQWVPVPSTADGMLREVYRYQVNRLLWPAGLVVDGECERPLPGYARRLLGSRLKSVYTYGGDSDNIALTISERAAEIVTKSLGHLPGWQKDADLPRTVGYQRVVTDPFLASMEGCFSNGN</sequence>
<name>A0A382X209_9ZZZZ</name>
<accession>A0A382X209</accession>
<dbReference type="EMBL" id="UINC01164166">
    <property type="protein sequence ID" value="SVD64869.1"/>
    <property type="molecule type" value="Genomic_DNA"/>
</dbReference>
<protein>
    <submittedName>
        <fullName evidence="1">Uncharacterized protein</fullName>
    </submittedName>
</protein>
<proteinExistence type="predicted"/>
<organism evidence="1">
    <name type="scientific">marine metagenome</name>
    <dbReference type="NCBI Taxonomy" id="408172"/>
    <lineage>
        <taxon>unclassified sequences</taxon>
        <taxon>metagenomes</taxon>
        <taxon>ecological metagenomes</taxon>
    </lineage>
</organism>
<gene>
    <name evidence="1" type="ORF">METZ01_LOCUS417723</name>
</gene>
<dbReference type="AlphaFoldDB" id="A0A382X209"/>